<evidence type="ECO:0000256" key="3">
    <source>
        <dbReference type="ARBA" id="ARBA00004496"/>
    </source>
</evidence>
<comment type="caution">
    <text evidence="15">The sequence shown here is derived from an EMBL/GenBank/DDBJ whole genome shotgun (WGS) entry which is preliminary data.</text>
</comment>
<proteinExistence type="inferred from homology"/>
<organism evidence="15 16">
    <name type="scientific">Reticulomyxa filosa</name>
    <dbReference type="NCBI Taxonomy" id="46433"/>
    <lineage>
        <taxon>Eukaryota</taxon>
        <taxon>Sar</taxon>
        <taxon>Rhizaria</taxon>
        <taxon>Retaria</taxon>
        <taxon>Foraminifera</taxon>
        <taxon>Monothalamids</taxon>
        <taxon>Reticulomyxidae</taxon>
        <taxon>Reticulomyxa</taxon>
    </lineage>
</organism>
<dbReference type="InterPro" id="IPR031981">
    <property type="entry name" value="MIEAP_C"/>
</dbReference>
<keyword evidence="9" id="KW-0446">Lipid-binding</keyword>
<evidence type="ECO:0000256" key="13">
    <source>
        <dbReference type="SAM" id="MobiDB-lite"/>
    </source>
</evidence>
<feature type="region of interest" description="Disordered" evidence="13">
    <location>
        <begin position="397"/>
        <end position="440"/>
    </location>
</feature>
<dbReference type="GO" id="GO:0035695">
    <property type="term" value="P:mitophagy by internal vacuole formation"/>
    <property type="evidence" value="ECO:0007669"/>
    <property type="project" value="TreeGrafter"/>
</dbReference>
<evidence type="ECO:0000313" key="16">
    <source>
        <dbReference type="Proteomes" id="UP000023152"/>
    </source>
</evidence>
<dbReference type="GO" id="GO:0005741">
    <property type="term" value="C:mitochondrial outer membrane"/>
    <property type="evidence" value="ECO:0007669"/>
    <property type="project" value="UniProtKB-SubCell"/>
</dbReference>
<dbReference type="EMBL" id="ASPP01014769">
    <property type="protein sequence ID" value="ETO18536.1"/>
    <property type="molecule type" value="Genomic_DNA"/>
</dbReference>
<keyword evidence="16" id="KW-1185">Reference proteome</keyword>
<evidence type="ECO:0000256" key="11">
    <source>
        <dbReference type="ARBA" id="ARBA00023136"/>
    </source>
</evidence>
<evidence type="ECO:0000256" key="7">
    <source>
        <dbReference type="ARBA" id="ARBA00022787"/>
    </source>
</evidence>
<evidence type="ECO:0000256" key="4">
    <source>
        <dbReference type="ARBA" id="ARBA00008233"/>
    </source>
</evidence>
<keyword evidence="6" id="KW-0963">Cytoplasm</keyword>
<dbReference type="GO" id="GO:0005759">
    <property type="term" value="C:mitochondrial matrix"/>
    <property type="evidence" value="ECO:0007669"/>
    <property type="project" value="UniProtKB-SubCell"/>
</dbReference>
<feature type="compositionally biased region" description="Basic and acidic residues" evidence="13">
    <location>
        <begin position="499"/>
        <end position="510"/>
    </location>
</feature>
<evidence type="ECO:0000256" key="8">
    <source>
        <dbReference type="ARBA" id="ARBA00023054"/>
    </source>
</evidence>
<evidence type="ECO:0000256" key="12">
    <source>
        <dbReference type="ARBA" id="ARBA00032687"/>
    </source>
</evidence>
<feature type="compositionally biased region" description="Basic and acidic residues" evidence="13">
    <location>
        <begin position="322"/>
        <end position="333"/>
    </location>
</feature>
<evidence type="ECO:0000256" key="5">
    <source>
        <dbReference type="ARBA" id="ARBA00019863"/>
    </source>
</evidence>
<feature type="non-terminal residue" evidence="15">
    <location>
        <position position="1"/>
    </location>
</feature>
<feature type="region of interest" description="Disordered" evidence="13">
    <location>
        <begin position="322"/>
        <end position="365"/>
    </location>
</feature>
<dbReference type="PANTHER" id="PTHR21771">
    <property type="entry name" value="MITOCHONDRIA-EATING PROTEIN-RELATED"/>
    <property type="match status" value="1"/>
</dbReference>
<dbReference type="Pfam" id="PF16026">
    <property type="entry name" value="MIEAP"/>
    <property type="match status" value="1"/>
</dbReference>
<dbReference type="GO" id="GO:0035694">
    <property type="term" value="P:mitochondrial protein catabolic process"/>
    <property type="evidence" value="ECO:0007669"/>
    <property type="project" value="InterPro"/>
</dbReference>
<dbReference type="AlphaFoldDB" id="X6MY27"/>
<evidence type="ECO:0000256" key="9">
    <source>
        <dbReference type="ARBA" id="ARBA00023121"/>
    </source>
</evidence>
<feature type="compositionally biased region" description="Polar residues" evidence="13">
    <location>
        <begin position="408"/>
        <end position="440"/>
    </location>
</feature>
<evidence type="ECO:0000256" key="6">
    <source>
        <dbReference type="ARBA" id="ARBA00022490"/>
    </source>
</evidence>
<feature type="region of interest" description="Disordered" evidence="13">
    <location>
        <begin position="463"/>
        <end position="588"/>
    </location>
</feature>
<reference evidence="15 16" key="1">
    <citation type="journal article" date="2013" name="Curr. Biol.">
        <title>The Genome of the Foraminiferan Reticulomyxa filosa.</title>
        <authorList>
            <person name="Glockner G."/>
            <person name="Hulsmann N."/>
            <person name="Schleicher M."/>
            <person name="Noegel A.A."/>
            <person name="Eichinger L."/>
            <person name="Gallinger C."/>
            <person name="Pawlowski J."/>
            <person name="Sierra R."/>
            <person name="Euteneuer U."/>
            <person name="Pillet L."/>
            <person name="Moustafa A."/>
            <person name="Platzer M."/>
            <person name="Groth M."/>
            <person name="Szafranski K."/>
            <person name="Schliwa M."/>
        </authorList>
    </citation>
    <scope>NUCLEOTIDE SEQUENCE [LARGE SCALE GENOMIC DNA]</scope>
</reference>
<comment type="subcellular location">
    <subcellularLocation>
        <location evidence="3">Cytoplasm</location>
    </subcellularLocation>
    <subcellularLocation>
        <location evidence="2">Mitochondrion matrix</location>
    </subcellularLocation>
    <subcellularLocation>
        <location evidence="1">Mitochondrion outer membrane</location>
    </subcellularLocation>
</comment>
<dbReference type="InterPro" id="IPR026169">
    <property type="entry name" value="MIEAP"/>
</dbReference>
<dbReference type="OrthoDB" id="5966837at2759"/>
<keyword evidence="11" id="KW-0472">Membrane</keyword>
<feature type="compositionally biased region" description="Polar residues" evidence="13">
    <location>
        <begin position="533"/>
        <end position="548"/>
    </location>
</feature>
<evidence type="ECO:0000313" key="15">
    <source>
        <dbReference type="EMBL" id="ETO18536.1"/>
    </source>
</evidence>
<evidence type="ECO:0000256" key="1">
    <source>
        <dbReference type="ARBA" id="ARBA00004294"/>
    </source>
</evidence>
<evidence type="ECO:0000259" key="14">
    <source>
        <dbReference type="Pfam" id="PF16026"/>
    </source>
</evidence>
<keyword evidence="10" id="KW-0496">Mitochondrion</keyword>
<comment type="similarity">
    <text evidence="4">Belongs to the MIEAP family.</text>
</comment>
<dbReference type="Proteomes" id="UP000023152">
    <property type="component" value="Unassembled WGS sequence"/>
</dbReference>
<protein>
    <recommendedName>
        <fullName evidence="5">Mitochondria-eating protein</fullName>
    </recommendedName>
    <alternativeName>
        <fullName evidence="12">Spermatogenesis-associated protein 18</fullName>
    </alternativeName>
</protein>
<feature type="compositionally biased region" description="Polar residues" evidence="13">
    <location>
        <begin position="344"/>
        <end position="353"/>
    </location>
</feature>
<dbReference type="GO" id="GO:0008289">
    <property type="term" value="F:lipid binding"/>
    <property type="evidence" value="ECO:0007669"/>
    <property type="project" value="UniProtKB-KW"/>
</dbReference>
<feature type="compositionally biased region" description="Basic residues" evidence="13">
    <location>
        <begin position="566"/>
        <end position="588"/>
    </location>
</feature>
<name>X6MY27_RETFI</name>
<keyword evidence="7" id="KW-1000">Mitochondrion outer membrane</keyword>
<evidence type="ECO:0000256" key="10">
    <source>
        <dbReference type="ARBA" id="ARBA00023128"/>
    </source>
</evidence>
<sequence length="588" mass="67468">LNKGQKVTHIGNAGKTKEVEIEKIVCKDEEIRGIQLKHFQEGIIFPISKFQVFLLCYVFGIKSFDIKTKHKVKQTIDDISLHIGERHAKLVENYKSLGEDRQNVGYFFKKLFHFKKKIKNKNKKNYMGFLFGGEKKKMENYLIGRYSVIHKEWSESHLQKHVRTLLMETLVDCYTKWALTKLKKEQNHKLDEMVSSYLYENHEVLFNLHARSDISALLSGVMKKVENCEEEELKDFVTKCCQVTWVMHFISPPVTLLSTSLEMEQKSESVENQMYCRMEGSENGATQVSYFVWPALASNDQRLSSTSICCVFRDTPIRELKSDEQKNEQKEEIAVESAFKGQDINVSGTPNMQSKRDSGQIDSQKATPNISLQGEHVDAPPHAKKFSINKRDHAYRHSYSHSRGRVASQGNQLSQGQDPESAQLEQQEQQGNSDEINNITPEPYHFEQKQEQENIGFDEQQIDPIFDNSPIQGISEHIPLQDTGKESKHNNDGQTYHLNSDDDVSHKDEAYTSAAIQEAGAAIENASKVDNGGSDQHPPTQQPKSTDYTESESDNREPEETEERTHKKSKKTKKSKKQKKSKKHQNHE</sequence>
<keyword evidence="8" id="KW-0175">Coiled coil</keyword>
<evidence type="ECO:0000256" key="2">
    <source>
        <dbReference type="ARBA" id="ARBA00004305"/>
    </source>
</evidence>
<accession>X6MY27</accession>
<gene>
    <name evidence="15" type="ORF">RFI_18730</name>
</gene>
<dbReference type="PANTHER" id="PTHR21771:SF0">
    <property type="entry name" value="MITOCHONDRIA-EATING PROTEIN"/>
    <property type="match status" value="1"/>
</dbReference>
<feature type="domain" description="Mitochondria-eating protein C-terminal" evidence="14">
    <location>
        <begin position="183"/>
        <end position="301"/>
    </location>
</feature>